<organism evidence="1 2">
    <name type="scientific">Chitinophaga terrae</name>
    <name type="common">ex Kim and Jung 2007</name>
    <dbReference type="NCBI Taxonomy" id="408074"/>
    <lineage>
        <taxon>Bacteria</taxon>
        <taxon>Pseudomonadati</taxon>
        <taxon>Bacteroidota</taxon>
        <taxon>Chitinophagia</taxon>
        <taxon>Chitinophagales</taxon>
        <taxon>Chitinophagaceae</taxon>
        <taxon>Chitinophaga</taxon>
    </lineage>
</organism>
<evidence type="ECO:0000313" key="2">
    <source>
        <dbReference type="Proteomes" id="UP000199656"/>
    </source>
</evidence>
<dbReference type="PANTHER" id="PTHR38477">
    <property type="entry name" value="HYPOTHETICAL EXPORTED PROTEIN"/>
    <property type="match status" value="1"/>
</dbReference>
<protein>
    <submittedName>
        <fullName evidence="1">L,D-transpeptidase catalytic domain</fullName>
    </submittedName>
</protein>
<reference evidence="2" key="1">
    <citation type="submission" date="2016-10" db="EMBL/GenBank/DDBJ databases">
        <authorList>
            <person name="Varghese N."/>
            <person name="Submissions S."/>
        </authorList>
    </citation>
    <scope>NUCLEOTIDE SEQUENCE [LARGE SCALE GENOMIC DNA]</scope>
    <source>
        <strain evidence="2">DSM 23920</strain>
    </source>
</reference>
<evidence type="ECO:0000313" key="1">
    <source>
        <dbReference type="EMBL" id="SEA52781.1"/>
    </source>
</evidence>
<dbReference type="InterPro" id="IPR032676">
    <property type="entry name" value="YkuD_2"/>
</dbReference>
<gene>
    <name evidence="1" type="ORF">SAMN05660909_02304</name>
</gene>
<name>A0A1H4BX68_9BACT</name>
<dbReference type="Proteomes" id="UP000199656">
    <property type="component" value="Unassembled WGS sequence"/>
</dbReference>
<sequence length="253" mass="27632">MKVKKTILKPLIVIFTTCLFAFLITSLTTTEKSTAATQPTGAVKVDSLKTEESLYDNLHLDSSGLSREAFDHALIGYEHLKAQGKIKNPDVLSIVDFSLPSTKKRLFVIDMKNRLLLFNTLVSHGRNSGKDMANAFSNALNSFKSSLGFFTTADTYNGEHGLSLRLIGEEPGINDNALARGIVMHSASYVNESLGKLQGYIGRSLGCPAIPENIHRKVINTIRDGSCLFLYSPDKHYASRSKLAAPDPQIAGL</sequence>
<dbReference type="EMBL" id="FNRL01000009">
    <property type="protein sequence ID" value="SEA52781.1"/>
    <property type="molecule type" value="Genomic_DNA"/>
</dbReference>
<dbReference type="OrthoDB" id="9815195at2"/>
<accession>A0A1H4BX68</accession>
<dbReference type="STRING" id="408074.SAMN05660909_02304"/>
<proteinExistence type="predicted"/>
<keyword evidence="2" id="KW-1185">Reference proteome</keyword>
<dbReference type="PANTHER" id="PTHR38477:SF1">
    <property type="entry name" value="MUREIN L,D-TRANSPEPTIDASE CATALYTIC DOMAIN FAMILY PROTEIN"/>
    <property type="match status" value="1"/>
</dbReference>
<dbReference type="AlphaFoldDB" id="A0A1H4BX68"/>
<dbReference type="Pfam" id="PF13645">
    <property type="entry name" value="YkuD_2"/>
    <property type="match status" value="1"/>
</dbReference>